<evidence type="ECO:0000313" key="1">
    <source>
        <dbReference type="Ensembl" id="ENSEBUP00000008992.1"/>
    </source>
</evidence>
<dbReference type="AlphaFoldDB" id="A0A8C4Q2F7"/>
<evidence type="ECO:0000313" key="2">
    <source>
        <dbReference type="Proteomes" id="UP000694388"/>
    </source>
</evidence>
<sequence length="200" mass="22298">MQPLTKLLLWSSGTSDRFGLDQAAYMLPTQRAMRILNNSADIEAAIANALRKPIQRRTDFGLYSDDDANSETSSICSERSYSSRRSTAVNLRSAENVAEVLNRCASSSWTERKEGLLGLRNVLRGQHRLGYVLLVHPSISLSFLMMLNNNNCVSHTFVGSVLQYILLQMLRITKSRTICPEAQLDQEQQSLKPPAGTHGL</sequence>
<protein>
    <submittedName>
        <fullName evidence="1">Uncharacterized protein</fullName>
    </submittedName>
</protein>
<dbReference type="Ensembl" id="ENSEBUT00000009509.1">
    <property type="protein sequence ID" value="ENSEBUP00000008992.1"/>
    <property type="gene ID" value="ENSEBUG00000005821.1"/>
</dbReference>
<reference evidence="1" key="1">
    <citation type="submission" date="2025-08" db="UniProtKB">
        <authorList>
            <consortium name="Ensembl"/>
        </authorList>
    </citation>
    <scope>IDENTIFICATION</scope>
</reference>
<accession>A0A8C4Q2F7</accession>
<dbReference type="InterPro" id="IPR011989">
    <property type="entry name" value="ARM-like"/>
</dbReference>
<name>A0A8C4Q2F7_EPTBU</name>
<proteinExistence type="predicted"/>
<dbReference type="GeneTree" id="ENSGT00940000154817"/>
<organism evidence="1 2">
    <name type="scientific">Eptatretus burgeri</name>
    <name type="common">Inshore hagfish</name>
    <dbReference type="NCBI Taxonomy" id="7764"/>
    <lineage>
        <taxon>Eukaryota</taxon>
        <taxon>Metazoa</taxon>
        <taxon>Chordata</taxon>
        <taxon>Craniata</taxon>
        <taxon>Vertebrata</taxon>
        <taxon>Cyclostomata</taxon>
        <taxon>Myxini</taxon>
        <taxon>Myxiniformes</taxon>
        <taxon>Myxinidae</taxon>
        <taxon>Eptatretinae</taxon>
        <taxon>Eptatretus</taxon>
    </lineage>
</organism>
<dbReference type="Gene3D" id="1.25.10.10">
    <property type="entry name" value="Leucine-rich Repeat Variant"/>
    <property type="match status" value="1"/>
</dbReference>
<dbReference type="Proteomes" id="UP000694388">
    <property type="component" value="Unplaced"/>
</dbReference>
<keyword evidence="2" id="KW-1185">Reference proteome</keyword>
<reference evidence="1" key="2">
    <citation type="submission" date="2025-09" db="UniProtKB">
        <authorList>
            <consortium name="Ensembl"/>
        </authorList>
    </citation>
    <scope>IDENTIFICATION</scope>
</reference>